<dbReference type="InterPro" id="IPR009056">
    <property type="entry name" value="Cyt_c-like_dom"/>
</dbReference>
<evidence type="ECO:0000313" key="13">
    <source>
        <dbReference type="Proteomes" id="UP000269265"/>
    </source>
</evidence>
<keyword evidence="4 9" id="KW-0479">Metal-binding</keyword>
<name>A0A3R8S0H2_9BURK</name>
<dbReference type="Gene3D" id="1.10.760.10">
    <property type="entry name" value="Cytochrome c-like domain"/>
    <property type="match status" value="2"/>
</dbReference>
<dbReference type="PANTHER" id="PTHR33751:SF9">
    <property type="entry name" value="CYTOCHROME C4"/>
    <property type="match status" value="1"/>
</dbReference>
<proteinExistence type="predicted"/>
<keyword evidence="5" id="KW-0574">Periplasm</keyword>
<evidence type="ECO:0000256" key="3">
    <source>
        <dbReference type="ARBA" id="ARBA00022617"/>
    </source>
</evidence>
<sequence length="225" mass="23731">MVLGAFMMMGALSTSPAWSQAAKGKAKTPPPAATAQAPAAFKGDAVAGQDKADAERCVECHGTHGQGTHEARFARLAGQHPAYIVRQVEHFRSGARKNDAMAIGARAVADDDLRDIAAFFASQPRVKGNGAPGTPAAVRLVTQGDPARGIPACVSCHGAESLGQSLPGFVVPSLAGQEYQYLINQFGEWRQGWRVDSPDGSMVRIAKALTETEITELSQYFANLP</sequence>
<organism evidence="12 13">
    <name type="scientific">Aquabacterium soli</name>
    <dbReference type="NCBI Taxonomy" id="2493092"/>
    <lineage>
        <taxon>Bacteria</taxon>
        <taxon>Pseudomonadati</taxon>
        <taxon>Pseudomonadota</taxon>
        <taxon>Betaproteobacteria</taxon>
        <taxon>Burkholderiales</taxon>
        <taxon>Aquabacterium</taxon>
    </lineage>
</organism>
<evidence type="ECO:0000256" key="9">
    <source>
        <dbReference type="PIRSR" id="PIRSR000005-2"/>
    </source>
</evidence>
<feature type="binding site" description="axial binding residue" evidence="9">
    <location>
        <position position="61"/>
    </location>
    <ligand>
        <name>heme c</name>
        <dbReference type="ChEBI" id="CHEBI:61717"/>
        <label>1</label>
    </ligand>
    <ligandPart>
        <name>Fe</name>
        <dbReference type="ChEBI" id="CHEBI:18248"/>
    </ligandPart>
</feature>
<feature type="signal peptide" evidence="10">
    <location>
        <begin position="1"/>
        <end position="19"/>
    </location>
</feature>
<accession>A0A3R8S0H2</accession>
<feature type="binding site" description="covalent" evidence="8">
    <location>
        <position position="57"/>
    </location>
    <ligand>
        <name>heme c</name>
        <dbReference type="ChEBI" id="CHEBI:61717"/>
        <label>1</label>
    </ligand>
</feature>
<feature type="binding site" description="axial binding residue" evidence="9">
    <location>
        <position position="157"/>
    </location>
    <ligand>
        <name>heme c</name>
        <dbReference type="ChEBI" id="CHEBI:61717"/>
        <label>2</label>
    </ligand>
    <ligandPart>
        <name>Fe</name>
        <dbReference type="ChEBI" id="CHEBI:18248"/>
    </ligandPart>
</feature>
<comment type="subcellular location">
    <subcellularLocation>
        <location evidence="1">Periplasm</location>
    </subcellularLocation>
</comment>
<comment type="caution">
    <text evidence="12">The sequence shown here is derived from an EMBL/GenBank/DDBJ whole genome shotgun (WGS) entry which is preliminary data.</text>
</comment>
<evidence type="ECO:0000256" key="7">
    <source>
        <dbReference type="ARBA" id="ARBA00023004"/>
    </source>
</evidence>
<evidence type="ECO:0000259" key="11">
    <source>
        <dbReference type="PROSITE" id="PS51007"/>
    </source>
</evidence>
<evidence type="ECO:0000256" key="5">
    <source>
        <dbReference type="ARBA" id="ARBA00022764"/>
    </source>
</evidence>
<reference evidence="12 13" key="1">
    <citation type="submission" date="2018-12" db="EMBL/GenBank/DDBJ databases">
        <title>The whole draft genome of Aquabacterium sp. SJQ9.</title>
        <authorList>
            <person name="Sun L."/>
            <person name="Gao X."/>
            <person name="Chen W."/>
            <person name="Huang K."/>
        </authorList>
    </citation>
    <scope>NUCLEOTIDE SEQUENCE [LARGE SCALE GENOMIC DNA]</scope>
    <source>
        <strain evidence="12 13">SJQ9</strain>
    </source>
</reference>
<keyword evidence="6" id="KW-0249">Electron transport</keyword>
<dbReference type="RefSeq" id="WP_125244483.1">
    <property type="nucleotide sequence ID" value="NZ_RSED01000014.1"/>
</dbReference>
<dbReference type="PANTHER" id="PTHR33751">
    <property type="entry name" value="CBB3-TYPE CYTOCHROME C OXIDASE SUBUNIT FIXP"/>
    <property type="match status" value="1"/>
</dbReference>
<evidence type="ECO:0000256" key="4">
    <source>
        <dbReference type="ARBA" id="ARBA00022723"/>
    </source>
</evidence>
<keyword evidence="3 8" id="KW-0349">Heme</keyword>
<feature type="domain" description="Cytochrome c" evidence="11">
    <location>
        <begin position="43"/>
        <end position="124"/>
    </location>
</feature>
<keyword evidence="13" id="KW-1185">Reference proteome</keyword>
<dbReference type="AlphaFoldDB" id="A0A3R8S0H2"/>
<protein>
    <submittedName>
        <fullName evidence="12">C-type cytochrome</fullName>
    </submittedName>
</protein>
<dbReference type="GO" id="GO:0042597">
    <property type="term" value="C:periplasmic space"/>
    <property type="evidence" value="ECO:0007669"/>
    <property type="project" value="UniProtKB-SubCell"/>
</dbReference>
<feature type="binding site" description="axial binding residue" evidence="9">
    <location>
        <position position="101"/>
    </location>
    <ligand>
        <name>heme c</name>
        <dbReference type="ChEBI" id="CHEBI:61717"/>
        <label>1</label>
    </ligand>
    <ligandPart>
        <name>Fe</name>
        <dbReference type="ChEBI" id="CHEBI:18248"/>
    </ligandPart>
</feature>
<gene>
    <name evidence="12" type="ORF">EIP75_17035</name>
</gene>
<dbReference type="PROSITE" id="PS51007">
    <property type="entry name" value="CYTC"/>
    <property type="match status" value="2"/>
</dbReference>
<dbReference type="EMBL" id="RSED01000014">
    <property type="protein sequence ID" value="RRS03190.1"/>
    <property type="molecule type" value="Genomic_DNA"/>
</dbReference>
<evidence type="ECO:0000256" key="6">
    <source>
        <dbReference type="ARBA" id="ARBA00022982"/>
    </source>
</evidence>
<feature type="binding site" description="axial binding residue" evidence="9">
    <location>
        <position position="202"/>
    </location>
    <ligand>
        <name>heme c</name>
        <dbReference type="ChEBI" id="CHEBI:61717"/>
        <label>2</label>
    </ligand>
    <ligandPart>
        <name>Fe</name>
        <dbReference type="ChEBI" id="CHEBI:18248"/>
    </ligandPart>
</feature>
<evidence type="ECO:0000256" key="2">
    <source>
        <dbReference type="ARBA" id="ARBA00022448"/>
    </source>
</evidence>
<dbReference type="Proteomes" id="UP000269265">
    <property type="component" value="Unassembled WGS sequence"/>
</dbReference>
<feature type="chain" id="PRO_5018572599" evidence="10">
    <location>
        <begin position="20"/>
        <end position="225"/>
    </location>
</feature>
<dbReference type="PIRSF" id="PIRSF000005">
    <property type="entry name" value="Cytochrome_c4"/>
    <property type="match status" value="1"/>
</dbReference>
<feature type="domain" description="Cytochrome c" evidence="11">
    <location>
        <begin position="139"/>
        <end position="225"/>
    </location>
</feature>
<evidence type="ECO:0000256" key="10">
    <source>
        <dbReference type="SAM" id="SignalP"/>
    </source>
</evidence>
<evidence type="ECO:0000256" key="8">
    <source>
        <dbReference type="PIRSR" id="PIRSR000005-1"/>
    </source>
</evidence>
<evidence type="ECO:0000313" key="12">
    <source>
        <dbReference type="EMBL" id="RRS03190.1"/>
    </source>
</evidence>
<evidence type="ECO:0000256" key="1">
    <source>
        <dbReference type="ARBA" id="ARBA00004418"/>
    </source>
</evidence>
<dbReference type="InterPro" id="IPR024167">
    <property type="entry name" value="Cytochrome_c4-like"/>
</dbReference>
<dbReference type="InterPro" id="IPR050597">
    <property type="entry name" value="Cytochrome_c_Oxidase_Subunit"/>
</dbReference>
<dbReference type="GO" id="GO:0020037">
    <property type="term" value="F:heme binding"/>
    <property type="evidence" value="ECO:0007669"/>
    <property type="project" value="InterPro"/>
</dbReference>
<feature type="binding site" description="covalent" evidence="8">
    <location>
        <position position="60"/>
    </location>
    <ligand>
        <name>heme c</name>
        <dbReference type="ChEBI" id="CHEBI:61717"/>
        <label>1</label>
    </ligand>
</feature>
<dbReference type="OrthoDB" id="5295860at2"/>
<feature type="binding site" description="covalent" evidence="8">
    <location>
        <position position="153"/>
    </location>
    <ligand>
        <name>heme c</name>
        <dbReference type="ChEBI" id="CHEBI:61717"/>
        <label>2</label>
    </ligand>
</feature>
<keyword evidence="2" id="KW-0813">Transport</keyword>
<keyword evidence="10" id="KW-0732">Signal</keyword>
<dbReference type="GO" id="GO:0009055">
    <property type="term" value="F:electron transfer activity"/>
    <property type="evidence" value="ECO:0007669"/>
    <property type="project" value="InterPro"/>
</dbReference>
<dbReference type="SUPFAM" id="SSF46626">
    <property type="entry name" value="Cytochrome c"/>
    <property type="match status" value="2"/>
</dbReference>
<dbReference type="GO" id="GO:0005506">
    <property type="term" value="F:iron ion binding"/>
    <property type="evidence" value="ECO:0007669"/>
    <property type="project" value="InterPro"/>
</dbReference>
<comment type="PTM">
    <text evidence="8">Binds 2 heme c groups covalently per subunit.</text>
</comment>
<keyword evidence="7 9" id="KW-0408">Iron</keyword>
<feature type="binding site" description="covalent" evidence="8">
    <location>
        <position position="156"/>
    </location>
    <ligand>
        <name>heme c</name>
        <dbReference type="ChEBI" id="CHEBI:61717"/>
        <label>2</label>
    </ligand>
</feature>
<dbReference type="InterPro" id="IPR036909">
    <property type="entry name" value="Cyt_c-like_dom_sf"/>
</dbReference>